<reference evidence="1 2" key="1">
    <citation type="journal article" date="2019" name="PLoS Negl. Trop. Dis.">
        <title>Revisiting the worldwide diversity of Leptospira species in the environment.</title>
        <authorList>
            <person name="Vincent A.T."/>
            <person name="Schiettekatte O."/>
            <person name="Bourhy P."/>
            <person name="Veyrier F.J."/>
            <person name="Picardeau M."/>
        </authorList>
    </citation>
    <scope>NUCLEOTIDE SEQUENCE [LARGE SCALE GENOMIC DNA]</scope>
    <source>
        <strain evidence="1 2">201702445</strain>
    </source>
</reference>
<gene>
    <name evidence="1" type="ORF">EHQ83_07315</name>
</gene>
<dbReference type="Pfam" id="PF07285">
    <property type="entry name" value="DUF1444"/>
    <property type="match status" value="1"/>
</dbReference>
<evidence type="ECO:0000313" key="2">
    <source>
        <dbReference type="Proteomes" id="UP000297613"/>
    </source>
</evidence>
<comment type="caution">
    <text evidence="1">The sequence shown here is derived from an EMBL/GenBank/DDBJ whole genome shotgun (WGS) entry which is preliminary data.</text>
</comment>
<dbReference type="AlphaFoldDB" id="A0A6N4QXC9"/>
<proteinExistence type="predicted"/>
<evidence type="ECO:0000313" key="1">
    <source>
        <dbReference type="EMBL" id="TGL85652.1"/>
    </source>
</evidence>
<dbReference type="InterPro" id="IPR010838">
    <property type="entry name" value="DUF1444"/>
</dbReference>
<name>A0A6N4QXC9_9LEPT</name>
<dbReference type="EMBL" id="RQGM01000028">
    <property type="protein sequence ID" value="TGL85652.1"/>
    <property type="molecule type" value="Genomic_DNA"/>
</dbReference>
<protein>
    <submittedName>
        <fullName evidence="1">DUF1444 family protein</fullName>
    </submittedName>
</protein>
<organism evidence="1 2">
    <name type="scientific">Leptospira yasudae</name>
    <dbReference type="NCBI Taxonomy" id="2202201"/>
    <lineage>
        <taxon>Bacteria</taxon>
        <taxon>Pseudomonadati</taxon>
        <taxon>Spirochaetota</taxon>
        <taxon>Spirochaetia</taxon>
        <taxon>Leptospirales</taxon>
        <taxon>Leptospiraceae</taxon>
        <taxon>Leptospira</taxon>
    </lineage>
</organism>
<accession>A0A6N4QXC9</accession>
<dbReference type="Proteomes" id="UP000297613">
    <property type="component" value="Unassembled WGS sequence"/>
</dbReference>
<sequence length="292" mass="34309">MFFRRNSNRILGSDGMNKIRILVLLIFFVSLVTEPKSSDKVDEKGFRDLVMNVLERRFPKLRIERGDLEQTIYINKIEYNLSNLYRIYLQDVGDDEELIVLHFEKAVRMTTNHSEFGLSWEKAKKKIMPQIIRQEYAKANRIFQGRTLGNGLVVSFVLNYKDGYRYILEENKNSWMVAEEEMFRNAIENLDRVNRNVRIVEVGPGIVAVSMYDSYDAARILLPKFRERLVQRLGNDFEFALPKRDFLICWSRLLSEEVKERLLKQIDSDYRSASYPISPEIFIGAIDGIKAR</sequence>